<dbReference type="SFLD" id="SFLDG01082">
    <property type="entry name" value="B12-binding_domain_containing"/>
    <property type="match status" value="1"/>
</dbReference>
<evidence type="ECO:0000313" key="3">
    <source>
        <dbReference type="Proteomes" id="UP001523565"/>
    </source>
</evidence>
<dbReference type="SFLD" id="SFLDG01065">
    <property type="entry name" value="anaerobic_coproporphyrinogen-I"/>
    <property type="match status" value="1"/>
</dbReference>
<dbReference type="SUPFAM" id="SSF102114">
    <property type="entry name" value="Radical SAM enzymes"/>
    <property type="match status" value="1"/>
</dbReference>
<dbReference type="RefSeq" id="WP_262069022.1">
    <property type="nucleotide sequence ID" value="NZ_JAMXOC010000009.1"/>
</dbReference>
<evidence type="ECO:0000313" key="2">
    <source>
        <dbReference type="EMBL" id="MCP1110142.1"/>
    </source>
</evidence>
<evidence type="ECO:0000259" key="1">
    <source>
        <dbReference type="PROSITE" id="PS51918"/>
    </source>
</evidence>
<dbReference type="InterPro" id="IPR006638">
    <property type="entry name" value="Elp3/MiaA/NifB-like_rSAM"/>
</dbReference>
<dbReference type="GO" id="GO:0051989">
    <property type="term" value="F:coproporphyrinogen dehydrogenase activity"/>
    <property type="evidence" value="ECO:0007669"/>
    <property type="project" value="UniProtKB-EC"/>
</dbReference>
<dbReference type="InterPro" id="IPR023404">
    <property type="entry name" value="rSAM_horseshoe"/>
</dbReference>
<dbReference type="PROSITE" id="PS51918">
    <property type="entry name" value="RADICAL_SAM"/>
    <property type="match status" value="1"/>
</dbReference>
<dbReference type="EMBL" id="JAMZFV010000009">
    <property type="protein sequence ID" value="MCP1110142.1"/>
    <property type="molecule type" value="Genomic_DNA"/>
</dbReference>
<keyword evidence="2" id="KW-0560">Oxidoreductase</keyword>
<dbReference type="PANTHER" id="PTHR13932:SF1">
    <property type="entry name" value="OXYGEN-INDEPENDENT COPROPORPHYRINOGEN-III OXIDASE-LIKE PROTEIN HEMZ"/>
    <property type="match status" value="1"/>
</dbReference>
<comment type="caution">
    <text evidence="2">The sequence shown here is derived from an EMBL/GenBank/DDBJ whole genome shotgun (WGS) entry which is preliminary data.</text>
</comment>
<dbReference type="InterPro" id="IPR034505">
    <property type="entry name" value="Coproporphyrinogen-III_oxidase"/>
</dbReference>
<dbReference type="NCBIfam" id="TIGR03994">
    <property type="entry name" value="rSAM_HemZ"/>
    <property type="match status" value="1"/>
</dbReference>
<dbReference type="Gene3D" id="3.80.30.20">
    <property type="entry name" value="tm_1862 like domain"/>
    <property type="match status" value="1"/>
</dbReference>
<protein>
    <submittedName>
        <fullName evidence="2">Coproporphyrinogen dehydrogenase HemZ</fullName>
        <ecNumber evidence="2">1.3.98.3</ecNumber>
    </submittedName>
</protein>
<dbReference type="PANTHER" id="PTHR13932">
    <property type="entry name" value="COPROPORPHYRINIGEN III OXIDASE"/>
    <property type="match status" value="1"/>
</dbReference>
<sequence>MIEITINNEKNAYNVYHLVKAFYPQEEIRSVVDEKASHFVKIISRDLELVFTEMPRSTLDKELYLALAQQTKRTLPWGLLLGIRPTKLAYQRLSAGDREERVINWLEKEKYVSADKAKLCVGIALKERTLLSKLAKDKGYSLFVSIPICPTICNYCSFSSGDLRRYEDRLDTYVKTLIKELRAVSSKVKDQPLNTIYIGGGTPTVLPPRLLERLLGEIHDLFPARQVLEYTVEAGRPDAIDEEKLRLLKTYQVNRISINPQSMNQETLRLIGRAHTVEQIRESFTLARSLGFDNINMDIIAGFSNEKLADFDYTLAEIKKLQPNSLTVHSLAIKRAARLNEIKISADVVQEMVDSAREKASEMELFPYYLYRQKNSAGNFENIGYSREGKESLYNILIMEELQTIIGCGAGAITKLVDREGKVRRVDNVKDIDTYIERIDEMIDKKGELQWF</sequence>
<dbReference type="InterPro" id="IPR007197">
    <property type="entry name" value="rSAM"/>
</dbReference>
<dbReference type="SMART" id="SM00729">
    <property type="entry name" value="Elp3"/>
    <property type="match status" value="1"/>
</dbReference>
<reference evidence="2 3" key="1">
    <citation type="journal article" date="2022" name="Genome Biol. Evol.">
        <title>Host diet, physiology and behaviors set the stage for Lachnospiraceae cladogenesis.</title>
        <authorList>
            <person name="Vera-Ponce De Leon A."/>
            <person name="Schneider M."/>
            <person name="Jahnes B.C."/>
            <person name="Sadowski V."/>
            <person name="Camuy-Velez L.A."/>
            <person name="Duan J."/>
            <person name="Sabree Z.L."/>
        </authorList>
    </citation>
    <scope>NUCLEOTIDE SEQUENCE [LARGE SCALE GENOMIC DNA]</scope>
    <source>
        <strain evidence="2 3">PAL227</strain>
    </source>
</reference>
<feature type="domain" description="Radical SAM core" evidence="1">
    <location>
        <begin position="136"/>
        <end position="367"/>
    </location>
</feature>
<organism evidence="2 3">
    <name type="scientific">Ohessyouella blattaphilus</name>
    <dbReference type="NCBI Taxonomy" id="2949333"/>
    <lineage>
        <taxon>Bacteria</taxon>
        <taxon>Bacillati</taxon>
        <taxon>Bacillota</taxon>
        <taxon>Clostridia</taxon>
        <taxon>Lachnospirales</taxon>
        <taxon>Lachnospiraceae</taxon>
        <taxon>Ohessyouella</taxon>
    </lineage>
</organism>
<dbReference type="SFLD" id="SFLDS00029">
    <property type="entry name" value="Radical_SAM"/>
    <property type="match status" value="1"/>
</dbReference>
<gene>
    <name evidence="2" type="primary">hemZ</name>
    <name evidence="2" type="ORF">NK118_07760</name>
</gene>
<proteinExistence type="predicted"/>
<dbReference type="InterPro" id="IPR058240">
    <property type="entry name" value="rSAM_sf"/>
</dbReference>
<keyword evidence="3" id="KW-1185">Reference proteome</keyword>
<accession>A0ABT1EK51</accession>
<name>A0ABT1EK51_9FIRM</name>
<dbReference type="Proteomes" id="UP001523565">
    <property type="component" value="Unassembled WGS sequence"/>
</dbReference>
<dbReference type="InterPro" id="IPR023995">
    <property type="entry name" value="HemZ"/>
</dbReference>
<dbReference type="Pfam" id="PF04055">
    <property type="entry name" value="Radical_SAM"/>
    <property type="match status" value="1"/>
</dbReference>
<dbReference type="EC" id="1.3.98.3" evidence="2"/>